<dbReference type="InterPro" id="IPR017359">
    <property type="entry name" value="Phi-like"/>
</dbReference>
<proteinExistence type="predicted"/>
<feature type="domain" description="Small nuclear ribonucleoprotein Prp3 C-terminal" evidence="1">
    <location>
        <begin position="193"/>
        <end position="319"/>
    </location>
</feature>
<dbReference type="RefSeq" id="XP_035319295.1">
    <property type="nucleotide sequence ID" value="XM_035464625.1"/>
</dbReference>
<dbReference type="OrthoDB" id="432412at2759"/>
<dbReference type="SUPFAM" id="SSF54495">
    <property type="entry name" value="UBC-like"/>
    <property type="match status" value="1"/>
</dbReference>
<gene>
    <name evidence="2" type="ORF">GMORB2_2646</name>
</gene>
<keyword evidence="3" id="KW-1185">Reference proteome</keyword>
<dbReference type="PANTHER" id="PTHR15955:SF10">
    <property type="entry name" value="DUF1115 DOMAIN PROTEIN (AFU_ORTHOLOGUE AFUA_5G14750)"/>
    <property type="match status" value="1"/>
</dbReference>
<evidence type="ECO:0000259" key="1">
    <source>
        <dbReference type="Pfam" id="PF06544"/>
    </source>
</evidence>
<dbReference type="Proteomes" id="UP000749293">
    <property type="component" value="Unassembled WGS sequence"/>
</dbReference>
<protein>
    <recommendedName>
        <fullName evidence="1">Small nuclear ribonucleoprotein Prp3 C-terminal domain-containing protein</fullName>
    </recommendedName>
</protein>
<dbReference type="Gene3D" id="3.10.110.10">
    <property type="entry name" value="Ubiquitin Conjugating Enzyme"/>
    <property type="match status" value="1"/>
</dbReference>
<reference evidence="2" key="1">
    <citation type="submission" date="2020-03" db="EMBL/GenBank/DDBJ databases">
        <title>Site-based positive gene gene selection in Geosmithia morbida across the United States reveals a broad range of putative effectors and factors for local host and environmental adapation.</title>
        <authorList>
            <person name="Onufrak A."/>
            <person name="Murdoch R.W."/>
            <person name="Gazis R."/>
            <person name="Huff M."/>
            <person name="Staton M."/>
            <person name="Klingeman W."/>
            <person name="Hadziabdic D."/>
        </authorList>
    </citation>
    <scope>NUCLEOTIDE SEQUENCE</scope>
    <source>
        <strain evidence="2">1262</strain>
    </source>
</reference>
<dbReference type="InterPro" id="IPR059181">
    <property type="entry name" value="RWDD2A-B_C"/>
</dbReference>
<evidence type="ECO:0000313" key="3">
    <source>
        <dbReference type="Proteomes" id="UP000749293"/>
    </source>
</evidence>
<dbReference type="EMBL" id="JAANYQ010000015">
    <property type="protein sequence ID" value="KAF4120643.1"/>
    <property type="molecule type" value="Genomic_DNA"/>
</dbReference>
<comment type="caution">
    <text evidence="2">The sequence shown here is derived from an EMBL/GenBank/DDBJ whole genome shotgun (WGS) entry which is preliminary data.</text>
</comment>
<sequence>MSEVFLPRELLELQVGQVDLLQAMYASDSAVWMDESSSHLLEALREWCEGADADKALPPDLSSSRTGTGKAIPLVLTLFLPNRPECSLQLDVSVPLVYSGPCPPVEPPRPTIRLRQPGWLSKAETARLTGKIPGSRDGGDADDDADADGDLLSAIDRVMSEAETLAVEAESHRQAATSQAGPGYAANDLSRIWFYFPSISTRAKRDDIVNHAPTYGLTGFLLAGKPGMLCLEGSSRAVYDYMSFIKTESWSDIPPQHKKVSERYRETAAPDAPVTRAFDSMTEITDLFEDNRRGVRANRNDMRALETWMTDHGVGHAFEHVFI</sequence>
<dbReference type="InterPro" id="IPR016135">
    <property type="entry name" value="UBQ-conjugating_enzyme/RWD"/>
</dbReference>
<dbReference type="Pfam" id="PF06544">
    <property type="entry name" value="Prp3_C"/>
    <property type="match status" value="1"/>
</dbReference>
<dbReference type="GeneID" id="55968876"/>
<dbReference type="CDD" id="cd24163">
    <property type="entry name" value="RWDD2_C"/>
    <property type="match status" value="1"/>
</dbReference>
<name>A0A9P4YS00_9HYPO</name>
<dbReference type="AlphaFoldDB" id="A0A9P4YS00"/>
<organism evidence="2 3">
    <name type="scientific">Geosmithia morbida</name>
    <dbReference type="NCBI Taxonomy" id="1094350"/>
    <lineage>
        <taxon>Eukaryota</taxon>
        <taxon>Fungi</taxon>
        <taxon>Dikarya</taxon>
        <taxon>Ascomycota</taxon>
        <taxon>Pezizomycotina</taxon>
        <taxon>Sordariomycetes</taxon>
        <taxon>Hypocreomycetidae</taxon>
        <taxon>Hypocreales</taxon>
        <taxon>Bionectriaceae</taxon>
        <taxon>Geosmithia</taxon>
    </lineage>
</organism>
<evidence type="ECO:0000313" key="2">
    <source>
        <dbReference type="EMBL" id="KAF4120643.1"/>
    </source>
</evidence>
<accession>A0A9P4YS00</accession>
<dbReference type="InterPro" id="IPR010541">
    <property type="entry name" value="Prp3_C"/>
</dbReference>
<dbReference type="PIRSF" id="PIRSF038021">
    <property type="entry name" value="UCP038021_RWDD2"/>
    <property type="match status" value="1"/>
</dbReference>
<dbReference type="PANTHER" id="PTHR15955">
    <property type="entry name" value="RWD DOMAIN CONTAINING PROTEIN 2"/>
    <property type="match status" value="1"/>
</dbReference>